<evidence type="ECO:0000313" key="3">
    <source>
        <dbReference type="EMBL" id="RHZ76463.1"/>
    </source>
</evidence>
<evidence type="ECO:0000256" key="1">
    <source>
        <dbReference type="PROSITE-ProRule" id="PRU00708"/>
    </source>
</evidence>
<dbReference type="Proteomes" id="UP000266861">
    <property type="component" value="Unassembled WGS sequence"/>
</dbReference>
<protein>
    <recommendedName>
        <fullName evidence="5">Pentacotripeptide-repeat region of PRORP domain-containing protein</fullName>
    </recommendedName>
</protein>
<evidence type="ECO:0000256" key="2">
    <source>
        <dbReference type="SAM" id="MobiDB-lite"/>
    </source>
</evidence>
<feature type="region of interest" description="Disordered" evidence="2">
    <location>
        <begin position="36"/>
        <end position="61"/>
    </location>
</feature>
<keyword evidence="4" id="KW-1185">Reference proteome</keyword>
<dbReference type="AlphaFoldDB" id="A0A397IU48"/>
<feature type="repeat" description="PPR" evidence="1">
    <location>
        <begin position="519"/>
        <end position="554"/>
    </location>
</feature>
<name>A0A397IU48_9GLOM</name>
<gene>
    <name evidence="3" type="ORF">Glove_197g54</name>
</gene>
<dbReference type="EMBL" id="PQFF01000185">
    <property type="protein sequence ID" value="RHZ76463.1"/>
    <property type="molecule type" value="Genomic_DNA"/>
</dbReference>
<organism evidence="3 4">
    <name type="scientific">Diversispora epigaea</name>
    <dbReference type="NCBI Taxonomy" id="1348612"/>
    <lineage>
        <taxon>Eukaryota</taxon>
        <taxon>Fungi</taxon>
        <taxon>Fungi incertae sedis</taxon>
        <taxon>Mucoromycota</taxon>
        <taxon>Glomeromycotina</taxon>
        <taxon>Glomeromycetes</taxon>
        <taxon>Diversisporales</taxon>
        <taxon>Diversisporaceae</taxon>
        <taxon>Diversispora</taxon>
    </lineage>
</organism>
<proteinExistence type="predicted"/>
<dbReference type="InterPro" id="IPR051114">
    <property type="entry name" value="Mito_RNA_Proc_CCM1"/>
</dbReference>
<dbReference type="PROSITE" id="PS51375">
    <property type="entry name" value="PPR"/>
    <property type="match status" value="1"/>
</dbReference>
<reference evidence="3 4" key="1">
    <citation type="submission" date="2018-08" db="EMBL/GenBank/DDBJ databases">
        <title>Genome and evolution of the arbuscular mycorrhizal fungus Diversispora epigaea (formerly Glomus versiforme) and its bacterial endosymbionts.</title>
        <authorList>
            <person name="Sun X."/>
            <person name="Fei Z."/>
            <person name="Harrison M."/>
        </authorList>
    </citation>
    <scope>NUCLEOTIDE SEQUENCE [LARGE SCALE GENOMIC DNA]</scope>
    <source>
        <strain evidence="3 4">IT104</strain>
    </source>
</reference>
<dbReference type="PANTHER" id="PTHR47934:SF6">
    <property type="entry name" value="MITOCHONDRIAL GROUP I INTRON SPLICING FACTOR CCM1-RELATED"/>
    <property type="match status" value="1"/>
</dbReference>
<dbReference type="OrthoDB" id="185373at2759"/>
<evidence type="ECO:0000313" key="4">
    <source>
        <dbReference type="Proteomes" id="UP000266861"/>
    </source>
</evidence>
<dbReference type="GO" id="GO:0007005">
    <property type="term" value="P:mitochondrion organization"/>
    <property type="evidence" value="ECO:0007669"/>
    <property type="project" value="TreeGrafter"/>
</dbReference>
<feature type="compositionally biased region" description="Basic and acidic residues" evidence="2">
    <location>
        <begin position="37"/>
        <end position="54"/>
    </location>
</feature>
<sequence length="612" mass="72000">MNRNRFINIIYKQFSVLFKYEKRVKYFSTVANSQAGEPKKNIDKKSSTKKKNEGVKPNNPPVLMPKKKIIQKIEKVSKINSNSTTVRSHIKNKTSQQSEEYSFVKKPILEILEASNSINNKFATAIKVGEEELIWSAYTHWKDNSKKIWSGLLDYYFKLNRLDKAIIILNDFKQAQSKPEKLTILDFFKERISLGLIPSNSTCTDAIYKSSDTREMMSLYKLLKSCNCKFKRKVYDLMLQVALKEKKIQLLDVFYRDFIKLDTEELNQDAKNYLQVIENTFIENKPKQAINKFIEISSLNIQSHPVIILTLFQGLFGYQEFEMAYDFFVKIKEKDIKITLELGNYLCMTFLYNNYLRYVEKIIHNMISTKVVPSNFVFEELARVYLSKGLTDSAEMMIKYLKSKNGSYAILLNKLVDHYIKLRKFESLEKWVVELEMAPLSPKTRSKCISDTILLNAYGVLCKEMEFYRLWTKMKNEYEMEDLGAGISLVIDHLGFSRDIHKLKHEWKILCSNPQIKLNLNHYNSYIEALCRCKEFDHAAYVFLIDFIKKKIVPGLRTLLAIIPPLRNANKKLIESNLLKFVEENWPETYKEFQEFDINEQNLKNRKFHKFS</sequence>
<evidence type="ECO:0008006" key="5">
    <source>
        <dbReference type="Google" id="ProtNLM"/>
    </source>
</evidence>
<dbReference type="Gene3D" id="1.25.40.10">
    <property type="entry name" value="Tetratricopeptide repeat domain"/>
    <property type="match status" value="1"/>
</dbReference>
<dbReference type="InterPro" id="IPR002885">
    <property type="entry name" value="PPR_rpt"/>
</dbReference>
<comment type="caution">
    <text evidence="3">The sequence shown here is derived from an EMBL/GenBank/DDBJ whole genome shotgun (WGS) entry which is preliminary data.</text>
</comment>
<dbReference type="GO" id="GO:0003729">
    <property type="term" value="F:mRNA binding"/>
    <property type="evidence" value="ECO:0007669"/>
    <property type="project" value="TreeGrafter"/>
</dbReference>
<dbReference type="STRING" id="1348612.A0A397IU48"/>
<accession>A0A397IU48</accession>
<dbReference type="InterPro" id="IPR011990">
    <property type="entry name" value="TPR-like_helical_dom_sf"/>
</dbReference>
<dbReference type="PANTHER" id="PTHR47934">
    <property type="entry name" value="PENTATRICOPEPTIDE REPEAT-CONTAINING PROTEIN PET309, MITOCHONDRIAL"/>
    <property type="match status" value="1"/>
</dbReference>
<dbReference type="GO" id="GO:0006396">
    <property type="term" value="P:RNA processing"/>
    <property type="evidence" value="ECO:0007669"/>
    <property type="project" value="TreeGrafter"/>
</dbReference>
<dbReference type="GO" id="GO:0005739">
    <property type="term" value="C:mitochondrion"/>
    <property type="evidence" value="ECO:0007669"/>
    <property type="project" value="TreeGrafter"/>
</dbReference>